<protein>
    <submittedName>
        <fullName evidence="2">Uncharacterized protein</fullName>
    </submittedName>
</protein>
<evidence type="ECO:0000313" key="3">
    <source>
        <dbReference type="Proteomes" id="UP000198723"/>
    </source>
</evidence>
<feature type="region of interest" description="Disordered" evidence="1">
    <location>
        <begin position="1"/>
        <end position="27"/>
    </location>
</feature>
<reference evidence="2 3" key="1">
    <citation type="submission" date="2016-08" db="EMBL/GenBank/DDBJ databases">
        <authorList>
            <person name="Seilhamer J.J."/>
        </authorList>
    </citation>
    <scope>NUCLEOTIDE SEQUENCE [LARGE SCALE GENOMIC DNA]</scope>
    <source>
        <strain evidence="2 3">HBR26</strain>
    </source>
</reference>
<dbReference type="Proteomes" id="UP000198723">
    <property type="component" value="Unassembled WGS sequence"/>
</dbReference>
<proteinExistence type="predicted"/>
<dbReference type="EMBL" id="FMAJ01000020">
    <property type="protein sequence ID" value="SCB61613.1"/>
    <property type="molecule type" value="Genomic_DNA"/>
</dbReference>
<evidence type="ECO:0000256" key="1">
    <source>
        <dbReference type="SAM" id="MobiDB-lite"/>
    </source>
</evidence>
<accession>A0A1C3YAW7</accession>
<dbReference type="AlphaFoldDB" id="A0A1C3YAW7"/>
<name>A0A1C3YAW7_9HYPH</name>
<feature type="compositionally biased region" description="Basic and acidic residues" evidence="1">
    <location>
        <begin position="15"/>
        <end position="27"/>
    </location>
</feature>
<gene>
    <name evidence="2" type="ORF">GA0061105_12057</name>
</gene>
<organism evidence="2 3">
    <name type="scientific">Rhizobium aethiopicum</name>
    <dbReference type="NCBI Taxonomy" id="1138170"/>
    <lineage>
        <taxon>Bacteria</taxon>
        <taxon>Pseudomonadati</taxon>
        <taxon>Pseudomonadota</taxon>
        <taxon>Alphaproteobacteria</taxon>
        <taxon>Hyphomicrobiales</taxon>
        <taxon>Rhizobiaceae</taxon>
        <taxon>Rhizobium/Agrobacterium group</taxon>
        <taxon>Rhizobium</taxon>
    </lineage>
</organism>
<evidence type="ECO:0000313" key="2">
    <source>
        <dbReference type="EMBL" id="SCB61613.1"/>
    </source>
</evidence>
<sequence length="85" mass="9517">MDIASISNNRGRHHVDHDVERPKPLVNRDLKDRRRRIERAVDGANALAVPAAAYAISAFAAIPCRRVDSLIEPPYHQLGPAEPDW</sequence>